<dbReference type="InterPro" id="IPR010131">
    <property type="entry name" value="MdtP/NodT-like"/>
</dbReference>
<dbReference type="PANTHER" id="PTHR30203:SF24">
    <property type="entry name" value="BLR4935 PROTEIN"/>
    <property type="match status" value="1"/>
</dbReference>
<proteinExistence type="inferred from homology"/>
<evidence type="ECO:0000313" key="6">
    <source>
        <dbReference type="Proteomes" id="UP001267710"/>
    </source>
</evidence>
<keyword evidence="4" id="KW-0732">Signal</keyword>
<feature type="compositionally biased region" description="Basic and acidic residues" evidence="3">
    <location>
        <begin position="106"/>
        <end position="116"/>
    </location>
</feature>
<protein>
    <submittedName>
        <fullName evidence="5">Cobalt-zinc-cadmium efflux system outer membrane protein</fullName>
    </submittedName>
</protein>
<dbReference type="Gene3D" id="1.20.1600.10">
    <property type="entry name" value="Outer membrane efflux proteins (OEP)"/>
    <property type="match status" value="1"/>
</dbReference>
<dbReference type="Pfam" id="PF02321">
    <property type="entry name" value="OEP"/>
    <property type="match status" value="2"/>
</dbReference>
<reference evidence="5 6" key="1">
    <citation type="submission" date="2023-08" db="EMBL/GenBank/DDBJ databases">
        <title>Functional and genomic diversity of the sorghum phyllosphere microbiome.</title>
        <authorList>
            <person name="Shade A."/>
        </authorList>
    </citation>
    <scope>NUCLEOTIDE SEQUENCE [LARGE SCALE GENOMIC DNA]</scope>
    <source>
        <strain evidence="5 6">SORGH_AS_0335</strain>
    </source>
</reference>
<dbReference type="RefSeq" id="WP_309828440.1">
    <property type="nucleotide sequence ID" value="NZ_JAVIZX010000001.1"/>
</dbReference>
<feature type="signal peptide" evidence="4">
    <location>
        <begin position="1"/>
        <end position="33"/>
    </location>
</feature>
<keyword evidence="6" id="KW-1185">Reference proteome</keyword>
<comment type="similarity">
    <text evidence="1">Belongs to the outer membrane factor (OMF) (TC 1.B.17) family.</text>
</comment>
<sequence length="454" mass="48176">MLCFPGPRPGVNGRRARAWAAAALSLAALPAWTQYAPAPGPAAPAQAAPATPSQAPAITTLREAFDAAWARQPEAASAAQYRQAAQGRQAVANGWTPEPPALELSSKTDRWHRDEGSREMEVGLAVPLWLPGERGRSQALAQAEIDALDSRQAASRLRLAGTLREAWWQLHRTQLDISLAQARRDSAAQLAQDVARRVRAGDLARADQHQADGALAAAEAELAEARAQHAVHQQTLNTLAARPVTVQAEPAEALPDSTAAEVPGSASGPSAADEQAVAEHPALREAQGKLRVAERNHELANAQTRANPELTVATTRERGERGERYAQSVTVGVRIPFGASGARQNRAATAAAEMLEAQSQLEGERLRITGEIASARARLAGARAAARSADRRATLARETQGFVGKAFRAGETDLPNRLRVELEAAEAERQSAIARLNVNQALSALDQALGLLPQ</sequence>
<feature type="coiled-coil region" evidence="2">
    <location>
        <begin position="208"/>
        <end position="235"/>
    </location>
</feature>
<gene>
    <name evidence="5" type="ORF">QE399_002017</name>
</gene>
<keyword evidence="2" id="KW-0175">Coiled coil</keyword>
<dbReference type="EMBL" id="JAVIZX010000001">
    <property type="protein sequence ID" value="MDR6214328.1"/>
    <property type="molecule type" value="Genomic_DNA"/>
</dbReference>
<evidence type="ECO:0000256" key="1">
    <source>
        <dbReference type="ARBA" id="ARBA00007613"/>
    </source>
</evidence>
<feature type="region of interest" description="Disordered" evidence="3">
    <location>
        <begin position="89"/>
        <end position="116"/>
    </location>
</feature>
<feature type="region of interest" description="Disordered" evidence="3">
    <location>
        <begin position="253"/>
        <end position="280"/>
    </location>
</feature>
<organism evidence="5 6">
    <name type="scientific">Paracidovorax wautersii</name>
    <dbReference type="NCBI Taxonomy" id="1177982"/>
    <lineage>
        <taxon>Bacteria</taxon>
        <taxon>Pseudomonadati</taxon>
        <taxon>Pseudomonadota</taxon>
        <taxon>Betaproteobacteria</taxon>
        <taxon>Burkholderiales</taxon>
        <taxon>Comamonadaceae</taxon>
        <taxon>Paracidovorax</taxon>
    </lineage>
</organism>
<dbReference type="SUPFAM" id="SSF56954">
    <property type="entry name" value="Outer membrane efflux proteins (OEP)"/>
    <property type="match status" value="1"/>
</dbReference>
<evidence type="ECO:0000256" key="4">
    <source>
        <dbReference type="SAM" id="SignalP"/>
    </source>
</evidence>
<feature type="chain" id="PRO_5047532992" evidence="4">
    <location>
        <begin position="34"/>
        <end position="454"/>
    </location>
</feature>
<dbReference type="PANTHER" id="PTHR30203">
    <property type="entry name" value="OUTER MEMBRANE CATION EFFLUX PROTEIN"/>
    <property type="match status" value="1"/>
</dbReference>
<evidence type="ECO:0000313" key="5">
    <source>
        <dbReference type="EMBL" id="MDR6214328.1"/>
    </source>
</evidence>
<accession>A0ABU1ICP1</accession>
<evidence type="ECO:0000256" key="2">
    <source>
        <dbReference type="SAM" id="Coils"/>
    </source>
</evidence>
<dbReference type="InterPro" id="IPR003423">
    <property type="entry name" value="OMP_efflux"/>
</dbReference>
<evidence type="ECO:0000256" key="3">
    <source>
        <dbReference type="SAM" id="MobiDB-lite"/>
    </source>
</evidence>
<comment type="caution">
    <text evidence="5">The sequence shown here is derived from an EMBL/GenBank/DDBJ whole genome shotgun (WGS) entry which is preliminary data.</text>
</comment>
<dbReference type="Proteomes" id="UP001267710">
    <property type="component" value="Unassembled WGS sequence"/>
</dbReference>
<name>A0ABU1ICP1_9BURK</name>